<name>A0ABV6V4U6_9ACTN</name>
<evidence type="ECO:0000313" key="1">
    <source>
        <dbReference type="EMBL" id="MFC1408723.1"/>
    </source>
</evidence>
<keyword evidence="2" id="KW-1185">Reference proteome</keyword>
<sequence>MDLRQAVLVVALVLTPALVVLPFGPSPRGRFLRWAAAGSAASFWIGFGYYFGTGGNKDSLAVVTGASSAVFVGIVSYLLYRPMWSPDKGRGGTKSAEKDLHGLPSQADLIAAIAEALDNQAEAEAEAVEEDDFAFDVPVVPDGEDAEWSAARFDSALIRYLIRLGPPPDGLEGNAPADTGSNSGTVR</sequence>
<protein>
    <submittedName>
        <fullName evidence="1">Uncharacterized protein</fullName>
    </submittedName>
</protein>
<comment type="caution">
    <text evidence="1">The sequence shown here is derived from an EMBL/GenBank/DDBJ whole genome shotgun (WGS) entry which is preliminary data.</text>
</comment>
<dbReference type="EMBL" id="JBHEZX010000002">
    <property type="protein sequence ID" value="MFC1408723.1"/>
    <property type="molecule type" value="Genomic_DNA"/>
</dbReference>
<gene>
    <name evidence="1" type="ORF">ACEZDG_05455</name>
</gene>
<accession>A0ABV6V4U6</accession>
<dbReference type="Proteomes" id="UP001592582">
    <property type="component" value="Unassembled WGS sequence"/>
</dbReference>
<organism evidence="1 2">
    <name type="scientific">Streptacidiphilus alkalitolerans</name>
    <dbReference type="NCBI Taxonomy" id="3342712"/>
    <lineage>
        <taxon>Bacteria</taxon>
        <taxon>Bacillati</taxon>
        <taxon>Actinomycetota</taxon>
        <taxon>Actinomycetes</taxon>
        <taxon>Kitasatosporales</taxon>
        <taxon>Streptomycetaceae</taxon>
        <taxon>Streptacidiphilus</taxon>
    </lineage>
</organism>
<evidence type="ECO:0000313" key="2">
    <source>
        <dbReference type="Proteomes" id="UP001592582"/>
    </source>
</evidence>
<proteinExistence type="predicted"/>
<reference evidence="1 2" key="1">
    <citation type="submission" date="2024-09" db="EMBL/GenBank/DDBJ databases">
        <authorList>
            <person name="Lee S.D."/>
        </authorList>
    </citation>
    <scope>NUCLEOTIDE SEQUENCE [LARGE SCALE GENOMIC DNA]</scope>
    <source>
        <strain evidence="1 2">N1-1</strain>
    </source>
</reference>